<organism evidence="2">
    <name type="scientific">hydrothermal vent metagenome</name>
    <dbReference type="NCBI Taxonomy" id="652676"/>
    <lineage>
        <taxon>unclassified sequences</taxon>
        <taxon>metagenomes</taxon>
        <taxon>ecological metagenomes</taxon>
    </lineage>
</organism>
<dbReference type="AlphaFoldDB" id="A0A1W1CXK9"/>
<evidence type="ECO:0000313" key="2">
    <source>
        <dbReference type="EMBL" id="SFV70463.1"/>
    </source>
</evidence>
<dbReference type="InterPro" id="IPR007791">
    <property type="entry name" value="DjlA_N"/>
</dbReference>
<gene>
    <name evidence="2" type="ORF">MNB_SV-13-798</name>
</gene>
<name>A0A1W1CXK9_9ZZZZ</name>
<dbReference type="EMBL" id="FPHM01000156">
    <property type="protein sequence ID" value="SFV70463.1"/>
    <property type="molecule type" value="Genomic_DNA"/>
</dbReference>
<dbReference type="InterPro" id="IPR029024">
    <property type="entry name" value="TerB-like"/>
</dbReference>
<accession>A0A1W1CXK9</accession>
<evidence type="ECO:0000259" key="1">
    <source>
        <dbReference type="Pfam" id="PF05099"/>
    </source>
</evidence>
<sequence length="140" mass="15786">MGFFDKFSSNTELTPAIALATSMIYMMASDGEIDDEEMNYLAVKLYAIGDAEELMSLSQKYSKKQDLKAFQKEANEKLTEDQKFTILANLIDILLADGDADEEEQNLFYSFVEAFGISEDDIQVYIDIISVKNDLASFVE</sequence>
<feature type="domain" description="Co-chaperone DjlA N-terminal" evidence="1">
    <location>
        <begin position="17"/>
        <end position="122"/>
    </location>
</feature>
<dbReference type="SUPFAM" id="SSF158682">
    <property type="entry name" value="TerB-like"/>
    <property type="match status" value="1"/>
</dbReference>
<dbReference type="CDD" id="cd07177">
    <property type="entry name" value="terB_like"/>
    <property type="match status" value="1"/>
</dbReference>
<dbReference type="Pfam" id="PF05099">
    <property type="entry name" value="TerB"/>
    <property type="match status" value="1"/>
</dbReference>
<reference evidence="2" key="1">
    <citation type="submission" date="2016-10" db="EMBL/GenBank/DDBJ databases">
        <authorList>
            <person name="de Groot N.N."/>
        </authorList>
    </citation>
    <scope>NUCLEOTIDE SEQUENCE</scope>
</reference>
<proteinExistence type="predicted"/>
<dbReference type="Gene3D" id="1.10.3680.10">
    <property type="entry name" value="TerB-like"/>
    <property type="match status" value="1"/>
</dbReference>
<protein>
    <recommendedName>
        <fullName evidence="1">Co-chaperone DjlA N-terminal domain-containing protein</fullName>
    </recommendedName>
</protein>